<dbReference type="Pfam" id="PF14525">
    <property type="entry name" value="AraC_binding_2"/>
    <property type="match status" value="1"/>
</dbReference>
<dbReference type="GO" id="GO:0043565">
    <property type="term" value="F:sequence-specific DNA binding"/>
    <property type="evidence" value="ECO:0007669"/>
    <property type="project" value="InterPro"/>
</dbReference>
<dbReference type="Proteomes" id="UP000248764">
    <property type="component" value="Unassembled WGS sequence"/>
</dbReference>
<dbReference type="EMBL" id="POTW01000039">
    <property type="protein sequence ID" value="PZF82422.1"/>
    <property type="molecule type" value="Genomic_DNA"/>
</dbReference>
<dbReference type="Gene3D" id="1.10.10.60">
    <property type="entry name" value="Homeodomain-like"/>
    <property type="match status" value="1"/>
</dbReference>
<name>A0A2W2B8N4_9ACTN</name>
<comment type="caution">
    <text evidence="5">The sequence shown here is derived from an EMBL/GenBank/DDBJ whole genome shotgun (WGS) entry which is preliminary data.</text>
</comment>
<accession>A0A2W2B8N4</accession>
<keyword evidence="6" id="KW-1185">Reference proteome</keyword>
<dbReference type="SMART" id="SM00342">
    <property type="entry name" value="HTH_ARAC"/>
    <property type="match status" value="1"/>
</dbReference>
<dbReference type="RefSeq" id="WP_111255834.1">
    <property type="nucleotide sequence ID" value="NZ_POTW01000039.1"/>
</dbReference>
<dbReference type="AlphaFoldDB" id="A0A2W2B8N4"/>
<dbReference type="GO" id="GO:0003700">
    <property type="term" value="F:DNA-binding transcription factor activity"/>
    <property type="evidence" value="ECO:0007669"/>
    <property type="project" value="InterPro"/>
</dbReference>
<dbReference type="PANTHER" id="PTHR46796">
    <property type="entry name" value="HTH-TYPE TRANSCRIPTIONAL ACTIVATOR RHAS-RELATED"/>
    <property type="match status" value="1"/>
</dbReference>
<dbReference type="PANTHER" id="PTHR46796:SF12">
    <property type="entry name" value="HTH-TYPE DNA-BINDING TRANSCRIPTIONAL ACTIVATOR EUTR"/>
    <property type="match status" value="1"/>
</dbReference>
<dbReference type="InterPro" id="IPR050204">
    <property type="entry name" value="AraC_XylS_family_regulators"/>
</dbReference>
<dbReference type="InterPro" id="IPR035418">
    <property type="entry name" value="AraC-bd_2"/>
</dbReference>
<dbReference type="SUPFAM" id="SSF46689">
    <property type="entry name" value="Homeodomain-like"/>
    <property type="match status" value="1"/>
</dbReference>
<organism evidence="5 6">
    <name type="scientific">Jiangella anatolica</name>
    <dbReference type="NCBI Taxonomy" id="2670374"/>
    <lineage>
        <taxon>Bacteria</taxon>
        <taxon>Bacillati</taxon>
        <taxon>Actinomycetota</taxon>
        <taxon>Actinomycetes</taxon>
        <taxon>Jiangellales</taxon>
        <taxon>Jiangellaceae</taxon>
        <taxon>Jiangella</taxon>
    </lineage>
</organism>
<evidence type="ECO:0000256" key="3">
    <source>
        <dbReference type="ARBA" id="ARBA00023163"/>
    </source>
</evidence>
<dbReference type="InterPro" id="IPR009057">
    <property type="entry name" value="Homeodomain-like_sf"/>
</dbReference>
<dbReference type="InterPro" id="IPR018060">
    <property type="entry name" value="HTH_AraC"/>
</dbReference>
<keyword evidence="1" id="KW-0805">Transcription regulation</keyword>
<feature type="domain" description="HTH araC/xylS-type" evidence="4">
    <location>
        <begin position="225"/>
        <end position="326"/>
    </location>
</feature>
<dbReference type="Pfam" id="PF12833">
    <property type="entry name" value="HTH_18"/>
    <property type="match status" value="1"/>
</dbReference>
<sequence length="326" mass="36824">MTTVPLDRYPLFESHELDHARDVVGRVFTPHRLDLLGRSTEINARMNTRRIDRIAANYITYGGDVLIEPGELESFFVVQVPLSGRGLVLYGGEELLSTADMASVISPTVALTQRWSADCAQLILRVERPALEAHLRRLIEAPLAQPIRFDLGMDVTTGAGRSWLSVFRMLVEELDRVDHSMINKHAVAVEYEDWLMTGLLLAQPNNYSTMLDRTSRSPVPHRAVTIARELIESHPEWRHTVTSLAKEAQVGVRALQMAFRHHLGTTPRAYLTDVRMRRAHDELLASQRDMTTVNKVVAKWGLGHPGRFAQAYYARFGELPSQTLAR</sequence>
<protein>
    <submittedName>
        <fullName evidence="5">AraC family transcriptional regulator</fullName>
    </submittedName>
</protein>
<evidence type="ECO:0000256" key="1">
    <source>
        <dbReference type="ARBA" id="ARBA00023015"/>
    </source>
</evidence>
<gene>
    <name evidence="5" type="ORF">C1I92_16970</name>
</gene>
<proteinExistence type="predicted"/>
<evidence type="ECO:0000313" key="5">
    <source>
        <dbReference type="EMBL" id="PZF82422.1"/>
    </source>
</evidence>
<evidence type="ECO:0000259" key="4">
    <source>
        <dbReference type="PROSITE" id="PS01124"/>
    </source>
</evidence>
<keyword evidence="3" id="KW-0804">Transcription</keyword>
<evidence type="ECO:0000256" key="2">
    <source>
        <dbReference type="ARBA" id="ARBA00023125"/>
    </source>
</evidence>
<keyword evidence="2" id="KW-0238">DNA-binding</keyword>
<evidence type="ECO:0000313" key="6">
    <source>
        <dbReference type="Proteomes" id="UP000248764"/>
    </source>
</evidence>
<reference evidence="5 6" key="1">
    <citation type="submission" date="2018-01" db="EMBL/GenBank/DDBJ databases">
        <title>Draft genome sequence of Jiangella sp. GTF31.</title>
        <authorList>
            <person name="Sahin N."/>
            <person name="Ay H."/>
            <person name="Saygin H."/>
        </authorList>
    </citation>
    <scope>NUCLEOTIDE SEQUENCE [LARGE SCALE GENOMIC DNA]</scope>
    <source>
        <strain evidence="5 6">GTF31</strain>
    </source>
</reference>
<dbReference type="PROSITE" id="PS01124">
    <property type="entry name" value="HTH_ARAC_FAMILY_2"/>
    <property type="match status" value="1"/>
</dbReference>